<protein>
    <submittedName>
        <fullName evidence="1">Laccase</fullName>
    </submittedName>
</protein>
<accession>A0ACC0UBU7</accession>
<keyword evidence="2" id="KW-1185">Reference proteome</keyword>
<dbReference type="Proteomes" id="UP001207468">
    <property type="component" value="Unassembled WGS sequence"/>
</dbReference>
<gene>
    <name evidence="1" type="ORF">F5148DRAFT_1349334</name>
</gene>
<evidence type="ECO:0000313" key="2">
    <source>
        <dbReference type="Proteomes" id="UP001207468"/>
    </source>
</evidence>
<reference evidence="1" key="1">
    <citation type="submission" date="2021-03" db="EMBL/GenBank/DDBJ databases">
        <title>Evolutionary priming and transition to the ectomycorrhizal habit in an iconic lineage of mushroom-forming fungi: is preadaptation a requirement?</title>
        <authorList>
            <consortium name="DOE Joint Genome Institute"/>
            <person name="Looney B.P."/>
            <person name="Miyauchi S."/>
            <person name="Morin E."/>
            <person name="Drula E."/>
            <person name="Courty P.E."/>
            <person name="Chicoki N."/>
            <person name="Fauchery L."/>
            <person name="Kohler A."/>
            <person name="Kuo A."/>
            <person name="LaButti K."/>
            <person name="Pangilinan J."/>
            <person name="Lipzen A."/>
            <person name="Riley R."/>
            <person name="Andreopoulos W."/>
            <person name="He G."/>
            <person name="Johnson J."/>
            <person name="Barry K.W."/>
            <person name="Grigoriev I.V."/>
            <person name="Nagy L."/>
            <person name="Hibbett D."/>
            <person name="Henrissat B."/>
            <person name="Matheny P.B."/>
            <person name="Labbe J."/>
            <person name="Martin A.F."/>
        </authorList>
    </citation>
    <scope>NUCLEOTIDE SEQUENCE</scope>
    <source>
        <strain evidence="1">BPL698</strain>
    </source>
</reference>
<dbReference type="EMBL" id="JAGFNK010000072">
    <property type="protein sequence ID" value="KAI9509111.1"/>
    <property type="molecule type" value="Genomic_DNA"/>
</dbReference>
<comment type="caution">
    <text evidence="1">The sequence shown here is derived from an EMBL/GenBank/DDBJ whole genome shotgun (WGS) entry which is preliminary data.</text>
</comment>
<sequence>MLQLRPILFLLVARFGGVFSSIGPRASLPIVNKEIEPDGYRRISTLAGGTFPAPIIRVNKGDQLELNVINQLNSTSLDLVTSIHWHGLFQNHTNYVDGAAFVTQCPIVPKDTFQYRFAVPGQAGTFWYHSHFKNQYCDGLRGALIISDPQDPHRHCYDVDDDSTVITLADWYHYLSTNAPPMAAFTSSLINGKGRYPGGPSDVPLAIVNVQKGKRYRFRLVSISCDPSFTFSIDGHQMTVIEVEGTNVQPLLIDSLEIFAGQRYSVVVTANQPVSNYWIRSIGRSAIITTNFSDFNSLAVLHYAGAPHENPTVDPTVNIPVSRMPLVEKNLHPLIPSPVPGNPVPGGADININLNVVVDPSIGAFHVNGASFVPPSIPVLLQILSGTHKASDLLPKGSIYGLELNKSVELTIPGGAVGGPHPVHLHGHNFHVVRSAGNPTYNFDDPVIRDVVSMGNTGDDVTIRFMTDNPGPWFFHCHIDWHLNAGFGVVFAEDVPDVPSQDITAPGWEKLCPSYEKFNKEQFGG</sequence>
<name>A0ACC0UBU7_9AGAM</name>
<proteinExistence type="predicted"/>
<organism evidence="1 2">
    <name type="scientific">Russula earlei</name>
    <dbReference type="NCBI Taxonomy" id="71964"/>
    <lineage>
        <taxon>Eukaryota</taxon>
        <taxon>Fungi</taxon>
        <taxon>Dikarya</taxon>
        <taxon>Basidiomycota</taxon>
        <taxon>Agaricomycotina</taxon>
        <taxon>Agaricomycetes</taxon>
        <taxon>Russulales</taxon>
        <taxon>Russulaceae</taxon>
        <taxon>Russula</taxon>
    </lineage>
</organism>
<evidence type="ECO:0000313" key="1">
    <source>
        <dbReference type="EMBL" id="KAI9509111.1"/>
    </source>
</evidence>